<dbReference type="AlphaFoldDB" id="A0A640NPT7"/>
<reference evidence="1" key="2">
    <citation type="submission" date="2019-12" db="EMBL/GenBank/DDBJ databases">
        <authorList>
            <person name="Hoang T.H.H."/>
            <person name="Okutani A."/>
        </authorList>
    </citation>
    <scope>NUCLEOTIDE SEQUENCE</scope>
    <source>
        <strain evidence="1">QuyetLC</strain>
    </source>
</reference>
<reference evidence="1" key="1">
    <citation type="submission" date="2019-12" db="EMBL/GenBank/DDBJ databases">
        <title>Epidemiological and comparative genomic analysis of Bacillus anthracis isolated from northern Vietnam.</title>
        <authorList>
            <person name="Hoang T.T.H."/>
            <person name="Dang D.A."/>
            <person name="Pham M.H."/>
            <person name="Luong M.H."/>
            <person name="Tran N.D."/>
            <person name="Nguyen T.H."/>
            <person name="Nguyen T.T."/>
            <person name="Inoue S."/>
            <person name="Morikawa S."/>
            <person name="Okutani A."/>
        </authorList>
    </citation>
    <scope>NUCLEOTIDE SEQUENCE</scope>
    <source>
        <strain evidence="1">QuyetLC</strain>
    </source>
</reference>
<comment type="caution">
    <text evidence="1">The sequence shown here is derived from an EMBL/GenBank/DDBJ whole genome shotgun (WGS) entry which is preliminary data.</text>
</comment>
<protein>
    <submittedName>
        <fullName evidence="1">Uncharacterized protein</fullName>
    </submittedName>
</protein>
<name>A0A640NPT7_BACAN</name>
<organism evidence="1">
    <name type="scientific">Bacillus anthracis</name>
    <name type="common">anthrax bacterium</name>
    <dbReference type="NCBI Taxonomy" id="1392"/>
    <lineage>
        <taxon>Bacteria</taxon>
        <taxon>Bacillati</taxon>
        <taxon>Bacillota</taxon>
        <taxon>Bacilli</taxon>
        <taxon>Bacillales</taxon>
        <taxon>Bacillaceae</taxon>
        <taxon>Bacillus</taxon>
        <taxon>Bacillus cereus group</taxon>
    </lineage>
</organism>
<accession>A0A640NPT7</accession>
<evidence type="ECO:0000313" key="1">
    <source>
        <dbReference type="EMBL" id="GEU27880.1"/>
    </source>
</evidence>
<proteinExistence type="predicted"/>
<gene>
    <name evidence="1" type="ORF">QuyetLC_22470</name>
</gene>
<sequence>MKILMPHLEFSFGSLNGDYSEQTLENFEHMLSQLKEDDLGYVHFDNVSEFYFDGITNEDKRVLKEKIIDNSQK</sequence>
<dbReference type="EMBL" id="BLEY01000021">
    <property type="protein sequence ID" value="GEU27880.1"/>
    <property type="molecule type" value="Genomic_DNA"/>
</dbReference>